<organism evidence="2 3">
    <name type="scientific">Mortierella polycephala</name>
    <dbReference type="NCBI Taxonomy" id="41804"/>
    <lineage>
        <taxon>Eukaryota</taxon>
        <taxon>Fungi</taxon>
        <taxon>Fungi incertae sedis</taxon>
        <taxon>Mucoromycota</taxon>
        <taxon>Mortierellomycotina</taxon>
        <taxon>Mortierellomycetes</taxon>
        <taxon>Mortierellales</taxon>
        <taxon>Mortierellaceae</taxon>
        <taxon>Mortierella</taxon>
    </lineage>
</organism>
<evidence type="ECO:0000256" key="1">
    <source>
        <dbReference type="SAM" id="MobiDB-lite"/>
    </source>
</evidence>
<proteinExistence type="predicted"/>
<comment type="caution">
    <text evidence="2">The sequence shown here is derived from an EMBL/GenBank/DDBJ whole genome shotgun (WGS) entry which is preliminary data.</text>
</comment>
<dbReference type="OrthoDB" id="5600360at2759"/>
<feature type="compositionally biased region" description="Polar residues" evidence="1">
    <location>
        <begin position="67"/>
        <end position="82"/>
    </location>
</feature>
<feature type="region of interest" description="Disordered" evidence="1">
    <location>
        <begin position="64"/>
        <end position="132"/>
    </location>
</feature>
<name>A0A9P6PPW7_9FUNG</name>
<dbReference type="Proteomes" id="UP000726737">
    <property type="component" value="Unassembled WGS sequence"/>
</dbReference>
<sequence length="132" mass="13378">MFQFNGQTDAFPLDNTEFASTDFGFSQGMTGSVTSSVFEQSSSNIALGSGNALESNGAGTLMENSVFIGSNGSSDESSNQGHSLAHNPAESNNSSNGNSQTNSISAGTNVDHGSGSNSSSIVASPALEQNEL</sequence>
<protein>
    <submittedName>
        <fullName evidence="2">Uncharacterized protein</fullName>
    </submittedName>
</protein>
<dbReference type="AlphaFoldDB" id="A0A9P6PPW7"/>
<feature type="compositionally biased region" description="Low complexity" evidence="1">
    <location>
        <begin position="87"/>
        <end position="105"/>
    </location>
</feature>
<reference evidence="2" key="1">
    <citation type="journal article" date="2020" name="Fungal Divers.">
        <title>Resolving the Mortierellaceae phylogeny through synthesis of multi-gene phylogenetics and phylogenomics.</title>
        <authorList>
            <person name="Vandepol N."/>
            <person name="Liber J."/>
            <person name="Desiro A."/>
            <person name="Na H."/>
            <person name="Kennedy M."/>
            <person name="Barry K."/>
            <person name="Grigoriev I.V."/>
            <person name="Miller A.N."/>
            <person name="O'Donnell K."/>
            <person name="Stajich J.E."/>
            <person name="Bonito G."/>
        </authorList>
    </citation>
    <scope>NUCLEOTIDE SEQUENCE</scope>
    <source>
        <strain evidence="2">KOD948</strain>
    </source>
</reference>
<feature type="non-terminal residue" evidence="2">
    <location>
        <position position="132"/>
    </location>
</feature>
<accession>A0A9P6PPW7</accession>
<evidence type="ECO:0000313" key="2">
    <source>
        <dbReference type="EMBL" id="KAG0250328.1"/>
    </source>
</evidence>
<keyword evidence="3" id="KW-1185">Reference proteome</keyword>
<evidence type="ECO:0000313" key="3">
    <source>
        <dbReference type="Proteomes" id="UP000726737"/>
    </source>
</evidence>
<dbReference type="EMBL" id="JAAAJA010000699">
    <property type="protein sequence ID" value="KAG0250328.1"/>
    <property type="molecule type" value="Genomic_DNA"/>
</dbReference>
<gene>
    <name evidence="2" type="ORF">BG011_008426</name>
</gene>